<protein>
    <submittedName>
        <fullName evidence="1">Uncharacterized protein</fullName>
    </submittedName>
</protein>
<proteinExistence type="predicted"/>
<sequence length="135" mass="15900">MFSQQRESKQQTLMSWTYPTITDDLKTYISSRCFSISTWHDGLFFYLKRNSFWIYIKQFINKSNPGALIVIAVDLEPAKYKVLCDILVNKYTKNYNPVDLVKLYLNLITSGSVCYQENGTEISLNLRNYKKRNKN</sequence>
<gene>
    <name evidence="1" type="ORF">NQ314_014659</name>
</gene>
<evidence type="ECO:0000313" key="1">
    <source>
        <dbReference type="EMBL" id="KAJ8932445.1"/>
    </source>
</evidence>
<dbReference type="EMBL" id="JANEYF010004047">
    <property type="protein sequence ID" value="KAJ8932445.1"/>
    <property type="molecule type" value="Genomic_DNA"/>
</dbReference>
<accession>A0AAV8X1M7</accession>
<comment type="caution">
    <text evidence="1">The sequence shown here is derived from an EMBL/GenBank/DDBJ whole genome shotgun (WGS) entry which is preliminary data.</text>
</comment>
<organism evidence="1 2">
    <name type="scientific">Rhamnusium bicolor</name>
    <dbReference type="NCBI Taxonomy" id="1586634"/>
    <lineage>
        <taxon>Eukaryota</taxon>
        <taxon>Metazoa</taxon>
        <taxon>Ecdysozoa</taxon>
        <taxon>Arthropoda</taxon>
        <taxon>Hexapoda</taxon>
        <taxon>Insecta</taxon>
        <taxon>Pterygota</taxon>
        <taxon>Neoptera</taxon>
        <taxon>Endopterygota</taxon>
        <taxon>Coleoptera</taxon>
        <taxon>Polyphaga</taxon>
        <taxon>Cucujiformia</taxon>
        <taxon>Chrysomeloidea</taxon>
        <taxon>Cerambycidae</taxon>
        <taxon>Lepturinae</taxon>
        <taxon>Rhagiini</taxon>
        <taxon>Rhamnusium</taxon>
    </lineage>
</organism>
<dbReference type="AlphaFoldDB" id="A0AAV8X1M7"/>
<keyword evidence="2" id="KW-1185">Reference proteome</keyword>
<dbReference type="Proteomes" id="UP001162156">
    <property type="component" value="Unassembled WGS sequence"/>
</dbReference>
<evidence type="ECO:0000313" key="2">
    <source>
        <dbReference type="Proteomes" id="UP001162156"/>
    </source>
</evidence>
<reference evidence="1" key="1">
    <citation type="journal article" date="2023" name="Insect Mol. Biol.">
        <title>Genome sequencing provides insights into the evolution of gene families encoding plant cell wall-degrading enzymes in longhorned beetles.</title>
        <authorList>
            <person name="Shin N.R."/>
            <person name="Okamura Y."/>
            <person name="Kirsch R."/>
            <person name="Pauchet Y."/>
        </authorList>
    </citation>
    <scope>NUCLEOTIDE SEQUENCE</scope>
    <source>
        <strain evidence="1">RBIC_L_NR</strain>
    </source>
</reference>
<name>A0AAV8X1M7_9CUCU</name>